<organism evidence="3 4">
    <name type="scientific">Endomicrobium trichonymphae</name>
    <dbReference type="NCBI Taxonomy" id="1408204"/>
    <lineage>
        <taxon>Bacteria</taxon>
        <taxon>Pseudomonadati</taxon>
        <taxon>Elusimicrobiota</taxon>
        <taxon>Endomicrobiia</taxon>
        <taxon>Endomicrobiales</taxon>
        <taxon>Endomicrobiaceae</taxon>
        <taxon>Candidatus Endomicrobiellum</taxon>
    </lineage>
</organism>
<dbReference type="Proteomes" id="UP000095237">
    <property type="component" value="Unassembled WGS sequence"/>
</dbReference>
<name>A0A1E5ILF7_ENDTX</name>
<dbReference type="NCBIfam" id="TIGR02605">
    <property type="entry name" value="CxxC_CxxC_SSSS"/>
    <property type="match status" value="1"/>
</dbReference>
<feature type="domain" description="Putative regulatory protein FmdB zinc ribbon" evidence="2">
    <location>
        <begin position="32"/>
        <end position="71"/>
    </location>
</feature>
<comment type="caution">
    <text evidence="3">The sequence shown here is derived from an EMBL/GenBank/DDBJ whole genome shotgun (WGS) entry which is preliminary data.</text>
</comment>
<accession>A0A1E5ILF7</accession>
<proteinExistence type="predicted"/>
<dbReference type="InterPro" id="IPR013429">
    <property type="entry name" value="Regulatory_FmdB_Zinc_ribbon"/>
</dbReference>
<keyword evidence="4" id="KW-1185">Reference proteome</keyword>
<sequence>MKAPSAKFVQILKILQKIKDRPTYKIKAGCSMPLFEFICKKCNEKFEMLVFGSESTECPKCKSSEVIKQFSSFASATSSTSHSATDFCPSASDRRHKCPGGCCH</sequence>
<dbReference type="AlphaFoldDB" id="A0A1E5ILF7"/>
<dbReference type="SMART" id="SM00834">
    <property type="entry name" value="CxxC_CXXC_SSSS"/>
    <property type="match status" value="1"/>
</dbReference>
<evidence type="ECO:0000259" key="2">
    <source>
        <dbReference type="SMART" id="SM00834"/>
    </source>
</evidence>
<evidence type="ECO:0000313" key="3">
    <source>
        <dbReference type="EMBL" id="OEG71301.1"/>
    </source>
</evidence>
<reference evidence="3 4" key="1">
    <citation type="submission" date="2015-11" db="EMBL/GenBank/DDBJ databases">
        <title>Evidence for parallel genomic evolution in an endosymbiosis of termite gut flagellates.</title>
        <authorList>
            <person name="Zheng H."/>
        </authorList>
    </citation>
    <scope>NUCLEOTIDE SEQUENCE [LARGE SCALE GENOMIC DNA]</scope>
    <source>
        <strain evidence="3 4">CET450</strain>
    </source>
</reference>
<evidence type="ECO:0000256" key="1">
    <source>
        <dbReference type="SAM" id="MobiDB-lite"/>
    </source>
</evidence>
<evidence type="ECO:0000313" key="4">
    <source>
        <dbReference type="Proteomes" id="UP000095237"/>
    </source>
</evidence>
<protein>
    <recommendedName>
        <fullName evidence="2">Putative regulatory protein FmdB zinc ribbon domain-containing protein</fullName>
    </recommendedName>
</protein>
<gene>
    <name evidence="3" type="ORF">ATZ36_15420</name>
</gene>
<dbReference type="Pfam" id="PF09723">
    <property type="entry name" value="Zn_ribbon_8"/>
    <property type="match status" value="1"/>
</dbReference>
<feature type="region of interest" description="Disordered" evidence="1">
    <location>
        <begin position="79"/>
        <end position="104"/>
    </location>
</feature>
<dbReference type="EMBL" id="LNVX01000225">
    <property type="protein sequence ID" value="OEG71301.1"/>
    <property type="molecule type" value="Genomic_DNA"/>
</dbReference>